<dbReference type="GO" id="GO:0005525">
    <property type="term" value="F:GTP binding"/>
    <property type="evidence" value="ECO:0007669"/>
    <property type="project" value="UniProtKB-KW"/>
</dbReference>
<dbReference type="Pfam" id="PF00025">
    <property type="entry name" value="Arf"/>
    <property type="match status" value="1"/>
</dbReference>
<evidence type="ECO:0000256" key="1">
    <source>
        <dbReference type="ARBA" id="ARBA00022741"/>
    </source>
</evidence>
<dbReference type="GO" id="GO:0003924">
    <property type="term" value="F:GTPase activity"/>
    <property type="evidence" value="ECO:0007669"/>
    <property type="project" value="InterPro"/>
</dbReference>
<dbReference type="STRING" id="400682.A0A1X7TXE8"/>
<keyword evidence="2 3" id="KW-0342">GTP-binding</keyword>
<dbReference type="InterPro" id="IPR027417">
    <property type="entry name" value="P-loop_NTPase"/>
</dbReference>
<dbReference type="PANTHER" id="PTHR45909">
    <property type="entry name" value="ADP-RIBOSYLATION FACTOR-RELATED PROTEIN 1"/>
    <property type="match status" value="1"/>
</dbReference>
<dbReference type="SUPFAM" id="SSF52540">
    <property type="entry name" value="P-loop containing nucleoside triphosphate hydrolases"/>
    <property type="match status" value="1"/>
</dbReference>
<evidence type="ECO:0000313" key="4">
    <source>
        <dbReference type="EnsemblMetazoa" id="Aqu2.1.19919_001"/>
    </source>
</evidence>
<keyword evidence="1 3" id="KW-0547">Nucleotide-binding</keyword>
<dbReference type="GO" id="GO:0006886">
    <property type="term" value="P:intracellular protein transport"/>
    <property type="evidence" value="ECO:0007669"/>
    <property type="project" value="TreeGrafter"/>
</dbReference>
<name>A0A1X7TXE8_AMPQE</name>
<dbReference type="GO" id="GO:0034067">
    <property type="term" value="P:protein localization to Golgi apparatus"/>
    <property type="evidence" value="ECO:0007669"/>
    <property type="project" value="TreeGrafter"/>
</dbReference>
<proteinExistence type="predicted"/>
<dbReference type="Gene3D" id="3.40.50.300">
    <property type="entry name" value="P-loop containing nucleotide triphosphate hydrolases"/>
    <property type="match status" value="1"/>
</dbReference>
<dbReference type="AlphaFoldDB" id="A0A1X7TXE8"/>
<dbReference type="OrthoDB" id="414781at2759"/>
<dbReference type="GO" id="GO:0043001">
    <property type="term" value="P:Golgi to plasma membrane protein transport"/>
    <property type="evidence" value="ECO:0007669"/>
    <property type="project" value="TreeGrafter"/>
</dbReference>
<organism evidence="4">
    <name type="scientific">Amphimedon queenslandica</name>
    <name type="common">Sponge</name>
    <dbReference type="NCBI Taxonomy" id="400682"/>
    <lineage>
        <taxon>Eukaryota</taxon>
        <taxon>Metazoa</taxon>
        <taxon>Porifera</taxon>
        <taxon>Demospongiae</taxon>
        <taxon>Heteroscleromorpha</taxon>
        <taxon>Haplosclerida</taxon>
        <taxon>Niphatidae</taxon>
        <taxon>Amphimedon</taxon>
    </lineage>
</organism>
<feature type="binding site" evidence="3">
    <location>
        <begin position="19"/>
        <end position="22"/>
    </location>
    <ligand>
        <name>GTP</name>
        <dbReference type="ChEBI" id="CHEBI:37565"/>
    </ligand>
</feature>
<evidence type="ECO:0000256" key="3">
    <source>
        <dbReference type="PIRSR" id="PIRSR606689-1"/>
    </source>
</evidence>
<dbReference type="GO" id="GO:0005794">
    <property type="term" value="C:Golgi apparatus"/>
    <property type="evidence" value="ECO:0007669"/>
    <property type="project" value="TreeGrafter"/>
</dbReference>
<accession>A0A1X7TXE8</accession>
<dbReference type="EnsemblMetazoa" id="Aqu2.1.19919_001">
    <property type="protein sequence ID" value="Aqu2.1.19919_001"/>
    <property type="gene ID" value="Aqu2.1.19919"/>
</dbReference>
<dbReference type="InParanoid" id="A0A1X7TXE8"/>
<dbReference type="PANTHER" id="PTHR45909:SF1">
    <property type="entry name" value="ADP-RIBOSYLATION FACTOR-RELATED PROTEIN 1"/>
    <property type="match status" value="1"/>
</dbReference>
<dbReference type="InterPro" id="IPR024156">
    <property type="entry name" value="Small_GTPase_ARF"/>
</dbReference>
<evidence type="ECO:0000256" key="2">
    <source>
        <dbReference type="ARBA" id="ARBA00023134"/>
    </source>
</evidence>
<dbReference type="InterPro" id="IPR006689">
    <property type="entry name" value="Small_GTPase_ARF/SAR"/>
</dbReference>
<reference evidence="4" key="1">
    <citation type="submission" date="2017-05" db="UniProtKB">
        <authorList>
            <consortium name="EnsemblMetazoa"/>
        </authorList>
    </citation>
    <scope>IDENTIFICATION</scope>
</reference>
<protein>
    <submittedName>
        <fullName evidence="4">Uncharacterized protein</fullName>
    </submittedName>
</protein>
<sequence length="152" mass="16916">MTVIHHADLDGAPLLILANKQDREDALKLTEVESAFDTSVESIGNRDCRIQRVSALRGYVISRCGLHIDSAPLVKACLKGSNVLWLIMALVNPLIPLDQLCTVTSLAYPSIVLSMKTKNPEILELILELQLLNLLRTRTNTRIENIGYKLLQ</sequence>